<feature type="transmembrane region" description="Helical" evidence="1">
    <location>
        <begin position="216"/>
        <end position="239"/>
    </location>
</feature>
<proteinExistence type="predicted"/>
<gene>
    <name evidence="2" type="ORF">DL762_006953</name>
</gene>
<feature type="transmembrane region" description="Helical" evidence="1">
    <location>
        <begin position="332"/>
        <end position="354"/>
    </location>
</feature>
<keyword evidence="1" id="KW-1133">Transmembrane helix</keyword>
<evidence type="ECO:0000256" key="1">
    <source>
        <dbReference type="SAM" id="Phobius"/>
    </source>
</evidence>
<evidence type="ECO:0000313" key="2">
    <source>
        <dbReference type="EMBL" id="RYO81764.1"/>
    </source>
</evidence>
<name>A0ABY0H0K1_9PEZI</name>
<comment type="caution">
    <text evidence="2">The sequence shown here is derived from an EMBL/GenBank/DDBJ whole genome shotgun (WGS) entry which is preliminary data.</text>
</comment>
<dbReference type="EMBL" id="QJNS01000241">
    <property type="protein sequence ID" value="RYO81764.1"/>
    <property type="molecule type" value="Genomic_DNA"/>
</dbReference>
<sequence length="408" mass="43608">MAEPKLPPTSPLPASSRNRPFNTPIALAFWAIAAVSLWLMRVESALNDVPAGFMEQLERGVLEDGTTPLRTRYTGVAGLDAALAGLVAAFIAGPAGFDAGVRAQQMHFLISFFAVVAVWAVEASRRRSAGRAVAWTPLFGFLYQTVGGAVFVPLFYVAYVAVSRDDAYHRSGGELRPGYARALLPATVLGYLVPTLAMFAHGYWGRDLHVTQALIAFWQPAPLLVDALLVVFAAVLALFPSSSSSSPSSSSSLTSVSVTSARAPPRSGDVPHLKRLYLVAGLVSAAVHVGTLYACLSSSDPQLSLRHVFVPNRATWSDGATLGLHWIFQWDWWGIAASSLLWCWVVVADALRLLHGRENGAASRLVGVAVGIVALALVAGPGTAVAAVWSWREDKLVMIEEGRRPKVV</sequence>
<feature type="transmembrane region" description="Helical" evidence="1">
    <location>
        <begin position="183"/>
        <end position="204"/>
    </location>
</feature>
<keyword evidence="1" id="KW-0812">Transmembrane</keyword>
<keyword evidence="1" id="KW-0472">Membrane</keyword>
<protein>
    <submittedName>
        <fullName evidence="2">Uncharacterized protein</fullName>
    </submittedName>
</protein>
<feature type="transmembrane region" description="Helical" evidence="1">
    <location>
        <begin position="73"/>
        <end position="93"/>
    </location>
</feature>
<feature type="transmembrane region" description="Helical" evidence="1">
    <location>
        <begin position="21"/>
        <end position="40"/>
    </location>
</feature>
<evidence type="ECO:0000313" key="3">
    <source>
        <dbReference type="Proteomes" id="UP000294003"/>
    </source>
</evidence>
<feature type="transmembrane region" description="Helical" evidence="1">
    <location>
        <begin position="105"/>
        <end position="121"/>
    </location>
</feature>
<reference evidence="2 3" key="1">
    <citation type="submission" date="2018-06" db="EMBL/GenBank/DDBJ databases">
        <title>Complete Genomes of Monosporascus.</title>
        <authorList>
            <person name="Robinson A.J."/>
            <person name="Natvig D.O."/>
        </authorList>
    </citation>
    <scope>NUCLEOTIDE SEQUENCE [LARGE SCALE GENOMIC DNA]</scope>
    <source>
        <strain evidence="2 3">CBS 609.92</strain>
    </source>
</reference>
<dbReference type="Proteomes" id="UP000294003">
    <property type="component" value="Unassembled WGS sequence"/>
</dbReference>
<feature type="transmembrane region" description="Helical" evidence="1">
    <location>
        <begin position="366"/>
        <end position="391"/>
    </location>
</feature>
<feature type="transmembrane region" description="Helical" evidence="1">
    <location>
        <begin position="141"/>
        <end position="162"/>
    </location>
</feature>
<organism evidence="2 3">
    <name type="scientific">Monosporascus cannonballus</name>
    <dbReference type="NCBI Taxonomy" id="155416"/>
    <lineage>
        <taxon>Eukaryota</taxon>
        <taxon>Fungi</taxon>
        <taxon>Dikarya</taxon>
        <taxon>Ascomycota</taxon>
        <taxon>Pezizomycotina</taxon>
        <taxon>Sordariomycetes</taxon>
        <taxon>Xylariomycetidae</taxon>
        <taxon>Xylariales</taxon>
        <taxon>Xylariales incertae sedis</taxon>
        <taxon>Monosporascus</taxon>
    </lineage>
</organism>
<keyword evidence="3" id="KW-1185">Reference proteome</keyword>
<accession>A0ABY0H0K1</accession>